<sequence>MLNHLKKSVLCAFAVSCGFAALAQSSDVPRGWHLMDKTKDGYYGISMDKAYDLVKGKKSQTVVVAVIDSGIDTLHEDLKAILWTNPKEIPGNGIDDDNNGYIDDVHGWNFLGGKDGRNVTEDSYELHRVYHKYKDKFSKVIDPSTLSKDDQDLYAMWKKAEKEILGGDQATSVTELIFLKRTYEGAIKSDSLLQKAIGKEVYTGKELEAFTPTTEEAKKAKTGFMFFFTANDIKDMSNKAFLEDFKEYLAGQEKKATAATSAPKNYRGDIVKDNEDDINDRIYGNNNIMVDERSALHGTHVSGIIGALRKNGKGMDGVADNVRIMAIRAVPDGDEHDKDIALAIRYAVDNGAKVINMSFGKSYSPEKKWVDDAVKYAESKGVLLVHAAGNDAADVDTTANFPTPVFKGSTTRATNWITVGASGDPKAGGMVAYFSNYGKNEVDVFAPGVKIYATVPGGNTYADLQGTSMASPVVAGTAAFLMSYFPNLTAQQVKYVIENSAITNIGDVKNPTTGNTVPFSELSKTGGLLNAAEAVKLAEKISGGKGGAPVSTPKKDKKAKEAPKKVATPVKSF</sequence>
<organism evidence="10 11">
    <name type="scientific">Flavisolibacter tropicus</name>
    <dbReference type="NCBI Taxonomy" id="1492898"/>
    <lineage>
        <taxon>Bacteria</taxon>
        <taxon>Pseudomonadati</taxon>
        <taxon>Bacteroidota</taxon>
        <taxon>Chitinophagia</taxon>
        <taxon>Chitinophagales</taxon>
        <taxon>Chitinophagaceae</taxon>
        <taxon>Flavisolibacter</taxon>
    </lineage>
</organism>
<gene>
    <name evidence="10" type="ORF">SY85_01745</name>
</gene>
<dbReference type="PROSITE" id="PS51892">
    <property type="entry name" value="SUBTILASE"/>
    <property type="match status" value="1"/>
</dbReference>
<keyword evidence="4 5" id="KW-0720">Serine protease</keyword>
<evidence type="ECO:0000256" key="1">
    <source>
        <dbReference type="ARBA" id="ARBA00011073"/>
    </source>
</evidence>
<dbReference type="InterPro" id="IPR023827">
    <property type="entry name" value="Peptidase_S8_Asp-AS"/>
</dbReference>
<dbReference type="EMBL" id="CP011390">
    <property type="protein sequence ID" value="ANE49413.1"/>
    <property type="molecule type" value="Genomic_DNA"/>
</dbReference>
<feature type="domain" description="Peptidase S8/S53" evidence="9">
    <location>
        <begin position="60"/>
        <end position="508"/>
    </location>
</feature>
<dbReference type="Pfam" id="PF00082">
    <property type="entry name" value="Peptidase_S8"/>
    <property type="match status" value="1"/>
</dbReference>
<dbReference type="InterPro" id="IPR036852">
    <property type="entry name" value="Peptidase_S8/S53_dom_sf"/>
</dbReference>
<comment type="similarity">
    <text evidence="1 5 6">Belongs to the peptidase S8 family.</text>
</comment>
<evidence type="ECO:0000313" key="11">
    <source>
        <dbReference type="Proteomes" id="UP000077177"/>
    </source>
</evidence>
<keyword evidence="8" id="KW-0732">Signal</keyword>
<dbReference type="PROSITE" id="PS00136">
    <property type="entry name" value="SUBTILASE_ASP"/>
    <property type="match status" value="1"/>
</dbReference>
<dbReference type="PATRIC" id="fig|1492898.3.peg.384"/>
<dbReference type="OrthoDB" id="9798386at2"/>
<dbReference type="InterPro" id="IPR022398">
    <property type="entry name" value="Peptidase_S8_His-AS"/>
</dbReference>
<protein>
    <submittedName>
        <fullName evidence="10">Peptidase S8</fullName>
    </submittedName>
</protein>
<evidence type="ECO:0000256" key="8">
    <source>
        <dbReference type="SAM" id="SignalP"/>
    </source>
</evidence>
<feature type="active site" description="Charge relay system" evidence="5">
    <location>
        <position position="297"/>
    </location>
</feature>
<dbReference type="PANTHER" id="PTHR43399:SF4">
    <property type="entry name" value="CELL WALL-ASSOCIATED PROTEASE"/>
    <property type="match status" value="1"/>
</dbReference>
<dbReference type="PANTHER" id="PTHR43399">
    <property type="entry name" value="SUBTILISIN-RELATED"/>
    <property type="match status" value="1"/>
</dbReference>
<dbReference type="PROSITE" id="PS00137">
    <property type="entry name" value="SUBTILASE_HIS"/>
    <property type="match status" value="1"/>
</dbReference>
<feature type="region of interest" description="Disordered" evidence="7">
    <location>
        <begin position="542"/>
        <end position="573"/>
    </location>
</feature>
<feature type="signal peptide" evidence="8">
    <location>
        <begin position="1"/>
        <end position="23"/>
    </location>
</feature>
<keyword evidence="3 5" id="KW-0378">Hydrolase</keyword>
<dbReference type="InterPro" id="IPR051048">
    <property type="entry name" value="Peptidase_S8/S53_subtilisin"/>
</dbReference>
<dbReference type="SUPFAM" id="SSF52743">
    <property type="entry name" value="Subtilisin-like"/>
    <property type="match status" value="1"/>
</dbReference>
<dbReference type="PROSITE" id="PS00138">
    <property type="entry name" value="SUBTILASE_SER"/>
    <property type="match status" value="1"/>
</dbReference>
<dbReference type="GO" id="GO:0006508">
    <property type="term" value="P:proteolysis"/>
    <property type="evidence" value="ECO:0007669"/>
    <property type="project" value="UniProtKB-KW"/>
</dbReference>
<keyword evidence="2 5" id="KW-0645">Protease</keyword>
<name>A0A172TRM0_9BACT</name>
<dbReference type="KEGG" id="fla:SY85_01745"/>
<reference evidence="10 11" key="2">
    <citation type="journal article" date="2016" name="Int. J. Syst. Evol. Microbiol.">
        <title>Flavisolibacter tropicus sp. nov., isolated from tropical soil.</title>
        <authorList>
            <person name="Lee J.J."/>
            <person name="Kang M.S."/>
            <person name="Kim G.S."/>
            <person name="Lee C.S."/>
            <person name="Lim S."/>
            <person name="Lee J."/>
            <person name="Roh S.H."/>
            <person name="Kang H."/>
            <person name="Ha J.M."/>
            <person name="Bae S."/>
            <person name="Jung H.Y."/>
            <person name="Kim M.K."/>
        </authorList>
    </citation>
    <scope>NUCLEOTIDE SEQUENCE [LARGE SCALE GENOMIC DNA]</scope>
    <source>
        <strain evidence="10 11">LCS9</strain>
    </source>
</reference>
<dbReference type="InterPro" id="IPR000209">
    <property type="entry name" value="Peptidase_S8/S53_dom"/>
</dbReference>
<dbReference type="RefSeq" id="WP_066401502.1">
    <property type="nucleotide sequence ID" value="NZ_CP011390.1"/>
</dbReference>
<dbReference type="InterPro" id="IPR034080">
    <property type="entry name" value="Protease_P7-like_dom"/>
</dbReference>
<dbReference type="AlphaFoldDB" id="A0A172TRM0"/>
<evidence type="ECO:0000256" key="3">
    <source>
        <dbReference type="ARBA" id="ARBA00022801"/>
    </source>
</evidence>
<dbReference type="STRING" id="1492898.SY85_01745"/>
<feature type="active site" description="Charge relay system" evidence="5">
    <location>
        <position position="468"/>
    </location>
</feature>
<reference evidence="11" key="1">
    <citation type="submission" date="2015-01" db="EMBL/GenBank/DDBJ databases">
        <title>Flavisolibacter sp./LCS9/ whole genome sequencing.</title>
        <authorList>
            <person name="Kim M.K."/>
            <person name="Srinivasan S."/>
            <person name="Lee J.-J."/>
        </authorList>
    </citation>
    <scope>NUCLEOTIDE SEQUENCE [LARGE SCALE GENOMIC DNA]</scope>
    <source>
        <strain evidence="11">LCS9</strain>
    </source>
</reference>
<dbReference type="InterPro" id="IPR023828">
    <property type="entry name" value="Peptidase_S8_Ser-AS"/>
</dbReference>
<feature type="chain" id="PRO_5008001037" evidence="8">
    <location>
        <begin position="24"/>
        <end position="573"/>
    </location>
</feature>
<keyword evidence="11" id="KW-1185">Reference proteome</keyword>
<accession>A0A172TRM0</accession>
<dbReference type="GO" id="GO:0004252">
    <property type="term" value="F:serine-type endopeptidase activity"/>
    <property type="evidence" value="ECO:0007669"/>
    <property type="project" value="UniProtKB-UniRule"/>
</dbReference>
<dbReference type="Gene3D" id="3.40.50.200">
    <property type="entry name" value="Peptidase S8/S53 domain"/>
    <property type="match status" value="2"/>
</dbReference>
<feature type="active site" description="Charge relay system" evidence="5">
    <location>
        <position position="68"/>
    </location>
</feature>
<dbReference type="CDD" id="cd07483">
    <property type="entry name" value="Peptidases_S8_Subtilisin_Novo-like"/>
    <property type="match status" value="1"/>
</dbReference>
<dbReference type="Proteomes" id="UP000077177">
    <property type="component" value="Chromosome"/>
</dbReference>
<proteinExistence type="inferred from homology"/>
<evidence type="ECO:0000256" key="2">
    <source>
        <dbReference type="ARBA" id="ARBA00022670"/>
    </source>
</evidence>
<evidence type="ECO:0000256" key="5">
    <source>
        <dbReference type="PROSITE-ProRule" id="PRU01240"/>
    </source>
</evidence>
<evidence type="ECO:0000256" key="7">
    <source>
        <dbReference type="SAM" id="MobiDB-lite"/>
    </source>
</evidence>
<evidence type="ECO:0000256" key="4">
    <source>
        <dbReference type="ARBA" id="ARBA00022825"/>
    </source>
</evidence>
<evidence type="ECO:0000259" key="9">
    <source>
        <dbReference type="Pfam" id="PF00082"/>
    </source>
</evidence>
<evidence type="ECO:0000313" key="10">
    <source>
        <dbReference type="EMBL" id="ANE49413.1"/>
    </source>
</evidence>
<evidence type="ECO:0000256" key="6">
    <source>
        <dbReference type="RuleBase" id="RU003355"/>
    </source>
</evidence>
<dbReference type="InterPro" id="IPR015500">
    <property type="entry name" value="Peptidase_S8_subtilisin-rel"/>
</dbReference>
<dbReference type="PRINTS" id="PR00723">
    <property type="entry name" value="SUBTILISIN"/>
</dbReference>